<dbReference type="PANTHER" id="PTHR45663:SF11">
    <property type="entry name" value="GEO12009P1"/>
    <property type="match status" value="1"/>
</dbReference>
<evidence type="ECO:0000256" key="5">
    <source>
        <dbReference type="ARBA" id="ARBA00023284"/>
    </source>
</evidence>
<evidence type="ECO:0000313" key="8">
    <source>
        <dbReference type="EMBL" id="TXS26207.1"/>
    </source>
</evidence>
<dbReference type="GO" id="GO:0015035">
    <property type="term" value="F:protein-disulfide reductase activity"/>
    <property type="evidence" value="ECO:0007669"/>
    <property type="project" value="UniProtKB-UniRule"/>
</dbReference>
<comment type="caution">
    <text evidence="8">The sequence shown here is derived from an EMBL/GenBank/DDBJ whole genome shotgun (WGS) entry which is preliminary data.</text>
</comment>
<dbReference type="InterPro" id="IPR036249">
    <property type="entry name" value="Thioredoxin-like_sf"/>
</dbReference>
<organism evidence="8">
    <name type="scientific">Streptomyces sp. gb1(2016)</name>
    <dbReference type="NCBI Taxonomy" id="1828321"/>
    <lineage>
        <taxon>Bacteria</taxon>
        <taxon>Bacillati</taxon>
        <taxon>Actinomycetota</taxon>
        <taxon>Actinomycetes</taxon>
        <taxon>Kitasatosporales</taxon>
        <taxon>Streptomycetaceae</taxon>
        <taxon>Streptomyces</taxon>
    </lineage>
</organism>
<keyword evidence="5" id="KW-0676">Redox-active center</keyword>
<evidence type="ECO:0000256" key="2">
    <source>
        <dbReference type="ARBA" id="ARBA00022448"/>
    </source>
</evidence>
<dbReference type="FunFam" id="3.40.30.10:FF:000001">
    <property type="entry name" value="Thioredoxin"/>
    <property type="match status" value="1"/>
</dbReference>
<dbReference type="Pfam" id="PF00085">
    <property type="entry name" value="Thioredoxin"/>
    <property type="match status" value="1"/>
</dbReference>
<dbReference type="SUPFAM" id="SSF52833">
    <property type="entry name" value="Thioredoxin-like"/>
    <property type="match status" value="1"/>
</dbReference>
<evidence type="ECO:0000256" key="3">
    <source>
        <dbReference type="ARBA" id="ARBA00022982"/>
    </source>
</evidence>
<dbReference type="InterPro" id="IPR017937">
    <property type="entry name" value="Thioredoxin_CS"/>
</dbReference>
<evidence type="ECO:0000256" key="4">
    <source>
        <dbReference type="ARBA" id="ARBA00023157"/>
    </source>
</evidence>
<dbReference type="PROSITE" id="PS00194">
    <property type="entry name" value="THIOREDOXIN_1"/>
    <property type="match status" value="1"/>
</dbReference>
<dbReference type="AlphaFoldDB" id="A0A652KRG9"/>
<dbReference type="PROSITE" id="PS51352">
    <property type="entry name" value="THIOREDOXIN_2"/>
    <property type="match status" value="1"/>
</dbReference>
<accession>A0A652KRG9</accession>
<dbReference type="PRINTS" id="PR00421">
    <property type="entry name" value="THIOREDOXIN"/>
</dbReference>
<evidence type="ECO:0000256" key="1">
    <source>
        <dbReference type="ARBA" id="ARBA00008987"/>
    </source>
</evidence>
<keyword evidence="3" id="KW-0249">Electron transport</keyword>
<gene>
    <name evidence="8" type="primary">trxA</name>
    <name evidence="8" type="ORF">EAO74_21035</name>
</gene>
<dbReference type="EMBL" id="RDBM01000036">
    <property type="protein sequence ID" value="TXS26207.1"/>
    <property type="molecule type" value="Genomic_DNA"/>
</dbReference>
<dbReference type="InterPro" id="IPR005746">
    <property type="entry name" value="Thioredoxin"/>
</dbReference>
<dbReference type="Gene3D" id="3.40.30.10">
    <property type="entry name" value="Glutaredoxin"/>
    <property type="match status" value="1"/>
</dbReference>
<evidence type="ECO:0000256" key="6">
    <source>
        <dbReference type="NCBIfam" id="TIGR01068"/>
    </source>
</evidence>
<reference evidence="8" key="1">
    <citation type="submission" date="2018-10" db="EMBL/GenBank/DDBJ databases">
        <authorList>
            <person name="Hariharan J."/>
            <person name="Choudoir M.J."/>
            <person name="Diebold P."/>
            <person name="Panke-Buisse K."/>
            <person name="Campbell A.N."/>
            <person name="Buckley D.H."/>
        </authorList>
    </citation>
    <scope>NUCLEOTIDE SEQUENCE</scope>
    <source>
        <strain evidence="8">Gb1</strain>
    </source>
</reference>
<evidence type="ECO:0000259" key="7">
    <source>
        <dbReference type="PROSITE" id="PS51352"/>
    </source>
</evidence>
<dbReference type="RefSeq" id="WP_147984486.1">
    <property type="nucleotide sequence ID" value="NZ_RDBM01000036.1"/>
</dbReference>
<protein>
    <recommendedName>
        <fullName evidence="6">Thioredoxin</fullName>
    </recommendedName>
</protein>
<keyword evidence="4" id="KW-1015">Disulfide bond</keyword>
<comment type="similarity">
    <text evidence="1">Belongs to the thioredoxin family.</text>
</comment>
<dbReference type="CDD" id="cd02947">
    <property type="entry name" value="TRX_family"/>
    <property type="match status" value="1"/>
</dbReference>
<dbReference type="InterPro" id="IPR013766">
    <property type="entry name" value="Thioredoxin_domain"/>
</dbReference>
<name>A0A652KRG9_9ACTN</name>
<keyword evidence="2" id="KW-0813">Transport</keyword>
<dbReference type="PANTHER" id="PTHR45663">
    <property type="entry name" value="GEO12009P1"/>
    <property type="match status" value="1"/>
</dbReference>
<sequence length="153" mass="16703">MNTTRTTTVTCPHCGRDNRIPVAAEGRPKCGHCKQPLPWVVDAGDDDFTEVADKAVQPVVVDLWATWCGPCRMVSPALEQVARDLAGRIKLVKVDIDKNPGVSQRFEVQAVPTLLVQDQGETVARQAGAAPAHVLRQWVEQALEGRQTTAGRR</sequence>
<dbReference type="GO" id="GO:0005737">
    <property type="term" value="C:cytoplasm"/>
    <property type="evidence" value="ECO:0007669"/>
    <property type="project" value="TreeGrafter"/>
</dbReference>
<proteinExistence type="inferred from homology"/>
<dbReference type="NCBIfam" id="TIGR01068">
    <property type="entry name" value="thioredoxin"/>
    <property type="match status" value="1"/>
</dbReference>
<feature type="domain" description="Thioredoxin" evidence="7">
    <location>
        <begin position="28"/>
        <end position="144"/>
    </location>
</feature>
<dbReference type="Gene3D" id="2.30.30.380">
    <property type="entry name" value="Zn-finger domain of Sec23/24"/>
    <property type="match status" value="1"/>
</dbReference>